<dbReference type="SUPFAM" id="SSF56059">
    <property type="entry name" value="Glutathione synthetase ATP-binding domain-like"/>
    <property type="match status" value="1"/>
</dbReference>
<evidence type="ECO:0000313" key="3">
    <source>
        <dbReference type="Proteomes" id="UP001596528"/>
    </source>
</evidence>
<accession>A0ABW2V241</accession>
<sequence>MELELHDSAERPDLGILTMADESGQSFRGNRENFLDLVRTGRQLGASVCVISHRDLRPSFRRILCHTYDEEKQAWVSRMLPLPRVIYNRIPFRKDEMRPDVQATLSSCLRHSQLQLFNPTFFNKWTLYEWLGKAHSTRKFIPVTKRLASQHELETLLRQYPILYLKPVRGKAGKGIMKIERVRSKDQPKFEYWLSIQEQKGSLTSKYANLTPVWRKILEIVGQEEYIAQQGILLSSHRKRPFDLRVLVQKNGKGIWSVTGIGARIAGKQSITTHVPRGGSIDDPEKLLSHSFGPDKAKKLMAQVKKAALLIASQIEKKSGNSLGEMSMDLGIDMSGGIWFFEANSKPMKFDEPHIRQRSLRRIVQYAQYLIAKKKREHKESNGKAFATGHGSPAESRRTGQSNGGLEERATRWPDLVDLNPQPGGVASGAAAEKAVPAAAAPAARKKLRKRTAQTGRRTVRRSKPTIHVRLGGISHVRTLY</sequence>
<comment type="caution">
    <text evidence="2">The sequence shown here is derived from an EMBL/GenBank/DDBJ whole genome shotgun (WGS) entry which is preliminary data.</text>
</comment>
<dbReference type="InterPro" id="IPR026838">
    <property type="entry name" value="YheC/D"/>
</dbReference>
<feature type="region of interest" description="Disordered" evidence="1">
    <location>
        <begin position="437"/>
        <end position="461"/>
    </location>
</feature>
<dbReference type="Proteomes" id="UP001596528">
    <property type="component" value="Unassembled WGS sequence"/>
</dbReference>
<dbReference type="RefSeq" id="WP_138789369.1">
    <property type="nucleotide sequence ID" value="NZ_JBHTGQ010000009.1"/>
</dbReference>
<organism evidence="2 3">
    <name type="scientific">Paenibacillus thermoaerophilus</name>
    <dbReference type="NCBI Taxonomy" id="1215385"/>
    <lineage>
        <taxon>Bacteria</taxon>
        <taxon>Bacillati</taxon>
        <taxon>Bacillota</taxon>
        <taxon>Bacilli</taxon>
        <taxon>Bacillales</taxon>
        <taxon>Paenibacillaceae</taxon>
        <taxon>Paenibacillus</taxon>
    </lineage>
</organism>
<protein>
    <submittedName>
        <fullName evidence="2">YheC/YheD family protein</fullName>
    </submittedName>
</protein>
<dbReference type="EMBL" id="JBHTGQ010000009">
    <property type="protein sequence ID" value="MFC7749080.1"/>
    <property type="molecule type" value="Genomic_DNA"/>
</dbReference>
<gene>
    <name evidence="2" type="ORF">ACFQWB_03850</name>
</gene>
<dbReference type="Gene3D" id="3.30.470.20">
    <property type="entry name" value="ATP-grasp fold, B domain"/>
    <property type="match status" value="1"/>
</dbReference>
<name>A0ABW2V241_9BACL</name>
<evidence type="ECO:0000313" key="2">
    <source>
        <dbReference type="EMBL" id="MFC7749080.1"/>
    </source>
</evidence>
<keyword evidence="3" id="KW-1185">Reference proteome</keyword>
<feature type="compositionally biased region" description="Basic residues" evidence="1">
    <location>
        <begin position="444"/>
        <end position="461"/>
    </location>
</feature>
<feature type="region of interest" description="Disordered" evidence="1">
    <location>
        <begin position="375"/>
        <end position="406"/>
    </location>
</feature>
<reference evidence="3" key="1">
    <citation type="journal article" date="2019" name="Int. J. Syst. Evol. Microbiol.">
        <title>The Global Catalogue of Microorganisms (GCM) 10K type strain sequencing project: providing services to taxonomists for standard genome sequencing and annotation.</title>
        <authorList>
            <consortium name="The Broad Institute Genomics Platform"/>
            <consortium name="The Broad Institute Genome Sequencing Center for Infectious Disease"/>
            <person name="Wu L."/>
            <person name="Ma J."/>
        </authorList>
    </citation>
    <scope>NUCLEOTIDE SEQUENCE [LARGE SCALE GENOMIC DNA]</scope>
    <source>
        <strain evidence="3">JCM 18657</strain>
    </source>
</reference>
<proteinExistence type="predicted"/>
<evidence type="ECO:0000256" key="1">
    <source>
        <dbReference type="SAM" id="MobiDB-lite"/>
    </source>
</evidence>
<dbReference type="Pfam" id="PF14398">
    <property type="entry name" value="ATPgrasp_YheCD"/>
    <property type="match status" value="1"/>
</dbReference>